<dbReference type="InterPro" id="IPR003838">
    <property type="entry name" value="ABC3_permease_C"/>
</dbReference>
<evidence type="ECO:0000256" key="1">
    <source>
        <dbReference type="ARBA" id="ARBA00004651"/>
    </source>
</evidence>
<feature type="domain" description="ABC3 transporter permease C-terminal" evidence="7">
    <location>
        <begin position="365"/>
        <end position="482"/>
    </location>
</feature>
<evidence type="ECO:0000256" key="5">
    <source>
        <dbReference type="ARBA" id="ARBA00023136"/>
    </source>
</evidence>
<evidence type="ECO:0000256" key="4">
    <source>
        <dbReference type="ARBA" id="ARBA00022989"/>
    </source>
</evidence>
<feature type="transmembrane region" description="Helical" evidence="6">
    <location>
        <begin position="76"/>
        <end position="97"/>
    </location>
</feature>
<keyword evidence="4 6" id="KW-1133">Transmembrane helix</keyword>
<keyword evidence="2" id="KW-1003">Cell membrane</keyword>
<comment type="subcellular location">
    <subcellularLocation>
        <location evidence="1">Cell membrane</location>
        <topology evidence="1">Multi-pass membrane protein</topology>
    </subcellularLocation>
</comment>
<gene>
    <name evidence="9" type="ORF">J0A68_06775</name>
</gene>
<evidence type="ECO:0000256" key="3">
    <source>
        <dbReference type="ARBA" id="ARBA00022692"/>
    </source>
</evidence>
<feature type="transmembrane region" description="Helical" evidence="6">
    <location>
        <begin position="503"/>
        <end position="523"/>
    </location>
</feature>
<evidence type="ECO:0000313" key="9">
    <source>
        <dbReference type="EMBL" id="MBN7810650.1"/>
    </source>
</evidence>
<accession>A0ABS3C0K5</accession>
<dbReference type="PANTHER" id="PTHR30572">
    <property type="entry name" value="MEMBRANE COMPONENT OF TRANSPORTER-RELATED"/>
    <property type="match status" value="1"/>
</dbReference>
<comment type="caution">
    <text evidence="9">The sequence shown here is derived from an EMBL/GenBank/DDBJ whole genome shotgun (WGS) entry which is preliminary data.</text>
</comment>
<evidence type="ECO:0000313" key="10">
    <source>
        <dbReference type="Proteomes" id="UP000664317"/>
    </source>
</evidence>
<feature type="transmembrane region" description="Helical" evidence="6">
    <location>
        <begin position="357"/>
        <end position="378"/>
    </location>
</feature>
<feature type="transmembrane region" description="Helical" evidence="6">
    <location>
        <begin position="832"/>
        <end position="853"/>
    </location>
</feature>
<reference evidence="9 10" key="1">
    <citation type="submission" date="2021-03" db="EMBL/GenBank/DDBJ databases">
        <title>novel species isolated from a fishpond in China.</title>
        <authorList>
            <person name="Lu H."/>
            <person name="Cai Z."/>
        </authorList>
    </citation>
    <scope>NUCLEOTIDE SEQUENCE [LARGE SCALE GENOMIC DNA]</scope>
    <source>
        <strain evidence="9 10">H41</strain>
    </source>
</reference>
<keyword evidence="3 6" id="KW-0812">Transmembrane</keyword>
<protein>
    <submittedName>
        <fullName evidence="9">ABC transporter permease</fullName>
    </submittedName>
</protein>
<organism evidence="9 10">
    <name type="scientific">Algoriphagus oliviformis</name>
    <dbReference type="NCBI Taxonomy" id="2811231"/>
    <lineage>
        <taxon>Bacteria</taxon>
        <taxon>Pseudomonadati</taxon>
        <taxon>Bacteroidota</taxon>
        <taxon>Cytophagia</taxon>
        <taxon>Cytophagales</taxon>
        <taxon>Cyclobacteriaceae</taxon>
        <taxon>Algoriphagus</taxon>
    </lineage>
</organism>
<feature type="domain" description="ABC3 transporter permease C-terminal" evidence="7">
    <location>
        <begin position="751"/>
        <end position="861"/>
    </location>
</feature>
<evidence type="ECO:0000256" key="6">
    <source>
        <dbReference type="SAM" id="Phobius"/>
    </source>
</evidence>
<dbReference type="InterPro" id="IPR050250">
    <property type="entry name" value="Macrolide_Exporter_MacB"/>
</dbReference>
<evidence type="ECO:0000256" key="2">
    <source>
        <dbReference type="ARBA" id="ARBA00022475"/>
    </source>
</evidence>
<keyword evidence="10" id="KW-1185">Reference proteome</keyword>
<dbReference type="PANTHER" id="PTHR30572:SF18">
    <property type="entry name" value="ABC-TYPE MACROLIDE FAMILY EXPORT SYSTEM PERMEASE COMPONENT 2"/>
    <property type="match status" value="1"/>
</dbReference>
<feature type="transmembrane region" description="Helical" evidence="6">
    <location>
        <begin position="455"/>
        <end position="477"/>
    </location>
</feature>
<dbReference type="Pfam" id="PF02687">
    <property type="entry name" value="FtsX"/>
    <property type="match status" value="2"/>
</dbReference>
<feature type="transmembrane region" description="Helical" evidence="6">
    <location>
        <begin position="748"/>
        <end position="771"/>
    </location>
</feature>
<evidence type="ECO:0000259" key="8">
    <source>
        <dbReference type="Pfam" id="PF12704"/>
    </source>
</evidence>
<dbReference type="EMBL" id="JAFKCT010000002">
    <property type="protein sequence ID" value="MBN7810650.1"/>
    <property type="molecule type" value="Genomic_DNA"/>
</dbReference>
<feature type="domain" description="MacB-like periplasmic core" evidence="8">
    <location>
        <begin position="511"/>
        <end position="711"/>
    </location>
</feature>
<dbReference type="InterPro" id="IPR025857">
    <property type="entry name" value="MacB_PCD"/>
</dbReference>
<sequence length="871" mass="97014">MRIYIEGDLIELHQERVETLGKRKADLRFAWDVLLLFRPGIIRPLGFTPHLNHSAMYRNYFKIGFRNLLKYKTFSFINIFGLALAMSVSMLILMMLAEQTSSDQFHEKKDRIYRILSDHEGSRNQYATSPQPLAAELASYPSVEATTRLIPGIGGDAIFEDKTKGINGLFADPGFFRLFSFPLEYGDPASALTAPYSAIITKELATLLFRDESPLGKTIQLQDQRTRITDAKDSTQTVALDWGNFTVTGVIDRERYPSHLTFDILVSDSSMPSLITAGKLEDRREDWTYFFRTYTFALLQEGGSPEELNANLNDIVQRRAEEIKADHTKGFKMASQPLPDVALGIVNNDTSFRLPMFAYYFLIGLALAILASACLNYTNLSIARALTRAKEIGIRKVTGAFRKNLVAQFLSESVLTALLALAIASLLLLALIPFFKGLWVNQFLNLQLPFFPSLFLGFILLAVVVGLIAGIYPALFLSGYQPIKALKSLSETGGAGKLRLRKLLGVSQFVVSLFFITTSILIYNQFKHYMAFDYGFQSENIVNIQLQGLDYEKLRGEFERIPGVSTISACDIIPATGTNNNSQIRVLGEQSDYRSVGILHIDRNFPENLGIEMLAGSAFSANEQLAESQILVNEAMAKELGYPSADAMVGLQFESKWGGPLLTVAGVVKDFRYKLLLNEHAIAPLMLRYDPKQFQYVNVKIASPDLMQTLAELEGHWKKLDPVHSFSYQFLDEEIEATHRGLFDVVSILGFVSFLAIFIACLGLLGMTTYAAERKTKEVGIRKFLGADNFSITLLLSKGFLQMLALSIALGAPLSYFVNKLWLENLPNRVDFGLGTVLLGSLVLLALGVLTISSQTIRVARSKVADTLKVE</sequence>
<evidence type="ECO:0000259" key="7">
    <source>
        <dbReference type="Pfam" id="PF02687"/>
    </source>
</evidence>
<feature type="transmembrane region" description="Helical" evidence="6">
    <location>
        <begin position="413"/>
        <end position="435"/>
    </location>
</feature>
<dbReference type="Proteomes" id="UP000664317">
    <property type="component" value="Unassembled WGS sequence"/>
</dbReference>
<feature type="domain" description="MacB-like periplasmic core" evidence="8">
    <location>
        <begin position="75"/>
        <end position="314"/>
    </location>
</feature>
<name>A0ABS3C0K5_9BACT</name>
<proteinExistence type="predicted"/>
<keyword evidence="5 6" id="KW-0472">Membrane</keyword>
<feature type="transmembrane region" description="Helical" evidence="6">
    <location>
        <begin position="792"/>
        <end position="812"/>
    </location>
</feature>
<dbReference type="Pfam" id="PF12704">
    <property type="entry name" value="MacB_PCD"/>
    <property type="match status" value="2"/>
</dbReference>